<gene>
    <name evidence="4" type="ORF">LA5096_02269</name>
</gene>
<feature type="region of interest" description="Disordered" evidence="1">
    <location>
        <begin position="336"/>
        <end position="357"/>
    </location>
</feature>
<dbReference type="Proteomes" id="UP000049983">
    <property type="component" value="Unassembled WGS sequence"/>
</dbReference>
<sequence>MTISNQTRDYSLTGQDSGPGFAPSQWYSTPVPRKRLKELMRRSDRPSLINYGSWFGTVLVLGTILIFTWGTVWAVPTAILYGIFYGSGGDSRWHECGHGTVFKTAWLNGFFYQIASFMSLKNPCLWRWSHTRHHTDTVVVGRDPEIAFPRPPSIGRWILNLIFVPTLIDELKKMVLLSLGKLTEDQKDFLIEADRQKAYRISRIHLTILIAVTGLSAGLQSWLPLMLVGLPTFYGSWLHHILATTQHAGLAEDVPDHRMNSRTVYLNPFFRFIYSNMNYHVEHHMYPMVPFHALPALHEEIRKDCPPAYPSLWAAYREMVPAVLKQQRDPYHFIKRPLPAEANPTPDYQRPVLQAAE</sequence>
<proteinExistence type="predicted"/>
<accession>A0A0M6ZPR1</accession>
<dbReference type="PANTHER" id="PTHR19353">
    <property type="entry name" value="FATTY ACID DESATURASE 2"/>
    <property type="match status" value="1"/>
</dbReference>
<dbReference type="STRING" id="311410.LA5095_06242"/>
<feature type="compositionally biased region" description="Polar residues" evidence="1">
    <location>
        <begin position="1"/>
        <end position="16"/>
    </location>
</feature>
<dbReference type="EMBL" id="CXWC01000009">
    <property type="protein sequence ID" value="CTQ69840.1"/>
    <property type="molecule type" value="Genomic_DNA"/>
</dbReference>
<dbReference type="RefSeq" id="WP_055391871.1">
    <property type="nucleotide sequence ID" value="NZ_CXWA01000020.1"/>
</dbReference>
<keyword evidence="2" id="KW-0472">Membrane</keyword>
<dbReference type="InterPro" id="IPR012171">
    <property type="entry name" value="Fatty_acid_desaturase"/>
</dbReference>
<evidence type="ECO:0000313" key="4">
    <source>
        <dbReference type="EMBL" id="CTQ69840.1"/>
    </source>
</evidence>
<keyword evidence="5" id="KW-1185">Reference proteome</keyword>
<dbReference type="AlphaFoldDB" id="A0A0M6ZPR1"/>
<evidence type="ECO:0000259" key="3">
    <source>
        <dbReference type="Pfam" id="PF00487"/>
    </source>
</evidence>
<keyword evidence="2" id="KW-1133">Transmembrane helix</keyword>
<dbReference type="GO" id="GO:0016717">
    <property type="term" value="F:oxidoreductase activity, acting on paired donors, with oxidation of a pair of donors resulting in the reduction of molecular oxygen to two molecules of water"/>
    <property type="evidence" value="ECO:0007669"/>
    <property type="project" value="TreeGrafter"/>
</dbReference>
<dbReference type="Pfam" id="PF00487">
    <property type="entry name" value="FA_desaturase"/>
    <property type="match status" value="1"/>
</dbReference>
<dbReference type="OrthoDB" id="9769653at2"/>
<dbReference type="PANTHER" id="PTHR19353:SF19">
    <property type="entry name" value="DELTA(5) FATTY ACID DESATURASE C-RELATED"/>
    <property type="match status" value="1"/>
</dbReference>
<keyword evidence="2" id="KW-0812">Transmembrane</keyword>
<dbReference type="GO" id="GO:0008610">
    <property type="term" value="P:lipid biosynthetic process"/>
    <property type="evidence" value="ECO:0007669"/>
    <property type="project" value="UniProtKB-ARBA"/>
</dbReference>
<name>A0A0M6ZPR1_9HYPH</name>
<organism evidence="4 5">
    <name type="scientific">Roseibium album</name>
    <dbReference type="NCBI Taxonomy" id="311410"/>
    <lineage>
        <taxon>Bacteria</taxon>
        <taxon>Pseudomonadati</taxon>
        <taxon>Pseudomonadota</taxon>
        <taxon>Alphaproteobacteria</taxon>
        <taxon>Hyphomicrobiales</taxon>
        <taxon>Stappiaceae</taxon>
        <taxon>Roseibium</taxon>
    </lineage>
</organism>
<dbReference type="GeneID" id="97669659"/>
<protein>
    <submittedName>
        <fullName evidence="4">Fatty acid desaturase</fullName>
    </submittedName>
</protein>
<dbReference type="GO" id="GO:0016020">
    <property type="term" value="C:membrane"/>
    <property type="evidence" value="ECO:0007669"/>
    <property type="project" value="TreeGrafter"/>
</dbReference>
<feature type="transmembrane region" description="Helical" evidence="2">
    <location>
        <begin position="54"/>
        <end position="84"/>
    </location>
</feature>
<feature type="region of interest" description="Disordered" evidence="1">
    <location>
        <begin position="1"/>
        <end position="22"/>
    </location>
</feature>
<evidence type="ECO:0000256" key="1">
    <source>
        <dbReference type="SAM" id="MobiDB-lite"/>
    </source>
</evidence>
<reference evidence="5" key="1">
    <citation type="submission" date="2015-07" db="EMBL/GenBank/DDBJ databases">
        <authorList>
            <person name="Rodrigo-Torres Lidia"/>
            <person name="Arahal R.David."/>
        </authorList>
    </citation>
    <scope>NUCLEOTIDE SEQUENCE [LARGE SCALE GENOMIC DNA]</scope>
    <source>
        <strain evidence="5">CECT 5096</strain>
    </source>
</reference>
<evidence type="ECO:0000313" key="5">
    <source>
        <dbReference type="Proteomes" id="UP000049983"/>
    </source>
</evidence>
<evidence type="ECO:0000256" key="2">
    <source>
        <dbReference type="SAM" id="Phobius"/>
    </source>
</evidence>
<feature type="domain" description="Fatty acid desaturase" evidence="3">
    <location>
        <begin position="72"/>
        <end position="314"/>
    </location>
</feature>
<dbReference type="InterPro" id="IPR005804">
    <property type="entry name" value="FA_desaturase_dom"/>
</dbReference>